<evidence type="ECO:0000313" key="2">
    <source>
        <dbReference type="EMBL" id="PSR81062.1"/>
    </source>
</evidence>
<sequence>MATKYNNTHVGAKTVDSVEETSEDIDELSEDQYGNVETPSEPIELSSDDGHPENDYGELFNWSPSSDTELNAEIGEYLSLYHSYLTHPMCPGAQQQLL</sequence>
<keyword evidence="3" id="KW-1185">Reference proteome</keyword>
<feature type="compositionally biased region" description="Acidic residues" evidence="1">
    <location>
        <begin position="17"/>
        <end position="30"/>
    </location>
</feature>
<organism evidence="2 3">
    <name type="scientific">Hermanssonia centrifuga</name>
    <dbReference type="NCBI Taxonomy" id="98765"/>
    <lineage>
        <taxon>Eukaryota</taxon>
        <taxon>Fungi</taxon>
        <taxon>Dikarya</taxon>
        <taxon>Basidiomycota</taxon>
        <taxon>Agaricomycotina</taxon>
        <taxon>Agaricomycetes</taxon>
        <taxon>Polyporales</taxon>
        <taxon>Meruliaceae</taxon>
        <taxon>Hermanssonia</taxon>
    </lineage>
</organism>
<dbReference type="AlphaFoldDB" id="A0A2R6NZ72"/>
<evidence type="ECO:0000256" key="1">
    <source>
        <dbReference type="SAM" id="MobiDB-lite"/>
    </source>
</evidence>
<protein>
    <submittedName>
        <fullName evidence="2">Uncharacterized protein</fullName>
    </submittedName>
</protein>
<accession>A0A2R6NZ72</accession>
<gene>
    <name evidence="2" type="ORF">PHLCEN_2v6543</name>
</gene>
<evidence type="ECO:0000313" key="3">
    <source>
        <dbReference type="Proteomes" id="UP000186601"/>
    </source>
</evidence>
<name>A0A2R6NZ72_9APHY</name>
<proteinExistence type="predicted"/>
<comment type="caution">
    <text evidence="2">The sequence shown here is derived from an EMBL/GenBank/DDBJ whole genome shotgun (WGS) entry which is preliminary data.</text>
</comment>
<feature type="region of interest" description="Disordered" evidence="1">
    <location>
        <begin position="1"/>
        <end position="57"/>
    </location>
</feature>
<reference evidence="2 3" key="1">
    <citation type="submission" date="2018-02" db="EMBL/GenBank/DDBJ databases">
        <title>Genome sequence of the basidiomycete white-rot fungus Phlebia centrifuga.</title>
        <authorList>
            <person name="Granchi Z."/>
            <person name="Peng M."/>
            <person name="de Vries R.P."/>
            <person name="Hilden K."/>
            <person name="Makela M.R."/>
            <person name="Grigoriev I."/>
            <person name="Riley R."/>
        </authorList>
    </citation>
    <scope>NUCLEOTIDE SEQUENCE [LARGE SCALE GENOMIC DNA]</scope>
    <source>
        <strain evidence="2 3">FBCC195</strain>
    </source>
</reference>
<dbReference type="EMBL" id="MLYV02000628">
    <property type="protein sequence ID" value="PSR81062.1"/>
    <property type="molecule type" value="Genomic_DNA"/>
</dbReference>
<dbReference type="Proteomes" id="UP000186601">
    <property type="component" value="Unassembled WGS sequence"/>
</dbReference>